<evidence type="ECO:0000313" key="1">
    <source>
        <dbReference type="EMBL" id="QWU13412.1"/>
    </source>
</evidence>
<organism evidence="1 2">
    <name type="scientific">Paenibacillus sophorae</name>
    <dbReference type="NCBI Taxonomy" id="1333845"/>
    <lineage>
        <taxon>Bacteria</taxon>
        <taxon>Bacillati</taxon>
        <taxon>Bacillota</taxon>
        <taxon>Bacilli</taxon>
        <taxon>Bacillales</taxon>
        <taxon>Paenibacillaceae</taxon>
        <taxon>Paenibacillus</taxon>
    </lineage>
</organism>
<dbReference type="EMBL" id="CP076607">
    <property type="protein sequence ID" value="QWU13412.1"/>
    <property type="molecule type" value="Genomic_DNA"/>
</dbReference>
<dbReference type="RefSeq" id="WP_216700371.1">
    <property type="nucleotide sequence ID" value="NZ_CP076607.1"/>
</dbReference>
<proteinExistence type="predicted"/>
<sequence length="51" mass="6028">MIKTFFHYDQAIVVIIEDEYFSEFLLEKLYEAGGGKEKTENDLRSFCMSLK</sequence>
<evidence type="ECO:0000313" key="2">
    <source>
        <dbReference type="Proteomes" id="UP000683429"/>
    </source>
</evidence>
<protein>
    <recommendedName>
        <fullName evidence="3">Response regulatory domain-containing protein</fullName>
    </recommendedName>
</protein>
<accession>A0ABX8H6A9</accession>
<gene>
    <name evidence="1" type="ORF">KP014_15540</name>
</gene>
<keyword evidence="2" id="KW-1185">Reference proteome</keyword>
<reference evidence="1 2" key="1">
    <citation type="submission" date="2021-06" db="EMBL/GenBank/DDBJ databases">
        <title>Whole genome sequence of Paenibacillus sophorae DSM23020 for comparative genomics.</title>
        <authorList>
            <person name="Kim M.-J."/>
            <person name="Lee G."/>
            <person name="Shin J.-H."/>
        </authorList>
    </citation>
    <scope>NUCLEOTIDE SEQUENCE [LARGE SCALE GENOMIC DNA]</scope>
    <source>
        <strain evidence="1 2">DSM 23020</strain>
    </source>
</reference>
<evidence type="ECO:0008006" key="3">
    <source>
        <dbReference type="Google" id="ProtNLM"/>
    </source>
</evidence>
<name>A0ABX8H6A9_9BACL</name>
<dbReference type="Proteomes" id="UP000683429">
    <property type="component" value="Chromosome"/>
</dbReference>